<feature type="domain" description="HTH tetR-type" evidence="5">
    <location>
        <begin position="20"/>
        <end position="80"/>
    </location>
</feature>
<proteinExistence type="predicted"/>
<keyword evidence="1" id="KW-0805">Transcription regulation</keyword>
<dbReference type="PRINTS" id="PR00455">
    <property type="entry name" value="HTHTETR"/>
</dbReference>
<dbReference type="SUPFAM" id="SSF46689">
    <property type="entry name" value="Homeodomain-like"/>
    <property type="match status" value="1"/>
</dbReference>
<evidence type="ECO:0000313" key="7">
    <source>
        <dbReference type="Proteomes" id="UP000733379"/>
    </source>
</evidence>
<dbReference type="PANTHER" id="PTHR47506">
    <property type="entry name" value="TRANSCRIPTIONAL REGULATORY PROTEIN"/>
    <property type="match status" value="1"/>
</dbReference>
<keyword evidence="7" id="KW-1185">Reference proteome</keyword>
<protein>
    <submittedName>
        <fullName evidence="6">TetR/AcrR family transcriptional regulator</fullName>
    </submittedName>
</protein>
<dbReference type="PROSITE" id="PS50977">
    <property type="entry name" value="HTH_TETR_2"/>
    <property type="match status" value="1"/>
</dbReference>
<dbReference type="InterPro" id="IPR001647">
    <property type="entry name" value="HTH_TetR"/>
</dbReference>
<feature type="DNA-binding region" description="H-T-H motif" evidence="4">
    <location>
        <begin position="43"/>
        <end position="62"/>
    </location>
</feature>
<dbReference type="SUPFAM" id="SSF48498">
    <property type="entry name" value="Tetracyclin repressor-like, C-terminal domain"/>
    <property type="match status" value="1"/>
</dbReference>
<dbReference type="Gene3D" id="1.10.357.10">
    <property type="entry name" value="Tetracycline Repressor, domain 2"/>
    <property type="match status" value="1"/>
</dbReference>
<evidence type="ECO:0000256" key="3">
    <source>
        <dbReference type="ARBA" id="ARBA00023163"/>
    </source>
</evidence>
<reference evidence="6 7" key="1">
    <citation type="submission" date="2021-06" db="EMBL/GenBank/DDBJ databases">
        <title>Actinomycetes sequencing.</title>
        <authorList>
            <person name="Shan Q."/>
        </authorList>
    </citation>
    <scope>NUCLEOTIDE SEQUENCE [LARGE SCALE GENOMIC DNA]</scope>
    <source>
        <strain evidence="6 7">NEAU-G5</strain>
    </source>
</reference>
<dbReference type="EMBL" id="JAHKNI010000019">
    <property type="protein sequence ID" value="MBU3067161.1"/>
    <property type="molecule type" value="Genomic_DNA"/>
</dbReference>
<comment type="caution">
    <text evidence="6">The sequence shown here is derived from an EMBL/GenBank/DDBJ whole genome shotgun (WGS) entry which is preliminary data.</text>
</comment>
<evidence type="ECO:0000313" key="6">
    <source>
        <dbReference type="EMBL" id="MBU3067161.1"/>
    </source>
</evidence>
<evidence type="ECO:0000256" key="1">
    <source>
        <dbReference type="ARBA" id="ARBA00023015"/>
    </source>
</evidence>
<dbReference type="InterPro" id="IPR036271">
    <property type="entry name" value="Tet_transcr_reg_TetR-rel_C_sf"/>
</dbReference>
<dbReference type="Pfam" id="PF00440">
    <property type="entry name" value="TetR_N"/>
    <property type="match status" value="1"/>
</dbReference>
<dbReference type="InterPro" id="IPR009057">
    <property type="entry name" value="Homeodomain-like_sf"/>
</dbReference>
<gene>
    <name evidence="6" type="ORF">KO481_37285</name>
</gene>
<dbReference type="PANTHER" id="PTHR47506:SF1">
    <property type="entry name" value="HTH-TYPE TRANSCRIPTIONAL REGULATOR YJDC"/>
    <property type="match status" value="1"/>
</dbReference>
<dbReference type="RefSeq" id="WP_215923248.1">
    <property type="nucleotide sequence ID" value="NZ_JAHKNI010000019.1"/>
</dbReference>
<evidence type="ECO:0000256" key="2">
    <source>
        <dbReference type="ARBA" id="ARBA00023125"/>
    </source>
</evidence>
<keyword evidence="2 4" id="KW-0238">DNA-binding</keyword>
<dbReference type="Proteomes" id="UP000733379">
    <property type="component" value="Unassembled WGS sequence"/>
</dbReference>
<evidence type="ECO:0000256" key="4">
    <source>
        <dbReference type="PROSITE-ProRule" id="PRU00335"/>
    </source>
</evidence>
<organism evidence="6 7">
    <name type="scientific">Nocardia albiluteola</name>
    <dbReference type="NCBI Taxonomy" id="2842303"/>
    <lineage>
        <taxon>Bacteria</taxon>
        <taxon>Bacillati</taxon>
        <taxon>Actinomycetota</taxon>
        <taxon>Actinomycetes</taxon>
        <taxon>Mycobacteriales</taxon>
        <taxon>Nocardiaceae</taxon>
        <taxon>Nocardia</taxon>
    </lineage>
</organism>
<keyword evidence="3" id="KW-0804">Transcription</keyword>
<name>A0ABS6BA27_9NOCA</name>
<accession>A0ABS6BA27</accession>
<sequence>MELDDTRPNDDAAALSASQSATRSKILDAAADLFYEKGVHAVGVNEIAARAHASKLSMYRYFPSKTELVESMLEEHSDHIHAWLLRKTADAPEGQARVLSVFDLLIAWFAQPGYRGCTVVNTVTDTRADPVISAIARRHLARYREMLETRLTEAGITLPRTLARQLLLLIEGASVVSAIEGSPDSGADARLAAEHLLTATLSAQTTAPPPR</sequence>
<evidence type="ECO:0000259" key="5">
    <source>
        <dbReference type="PROSITE" id="PS50977"/>
    </source>
</evidence>